<name>A0A411HQ77_9GAMM</name>
<feature type="signal peptide" evidence="1">
    <location>
        <begin position="1"/>
        <end position="26"/>
    </location>
</feature>
<sequence length="509" mass="57200">MRPITPLHLGQLFFALTLTVASTCWADPPKLARDDALWLARITYGIDSASVEHYQQLGRRRYLDEQLSGKNDALPPAIAQEIAQMPVSQTKSLDILENVAAENKRIKAMPEGPDQVAARKAQRELGNQYAYQARRTEVLRALYSPAQLKEQMTWFWLNHFSVYEQKGNLRWLLGNYAEQAIRPNSLGHFRDLVMATLTHPAMIEYLDNAQNANGHINENYARELMELHTLGVNSGYSQQDVQELARVLTGVGITRRDNPPKLKPDWQPLLIRNDGFEFNPARHDFGNKTLLGKTIEGRGFAEVEQAVDLIIKQPACARFISRKIAMYFVSDDPPAKLVEQMAKTFQKSDGDIAAVLRTMFESRDLDDSAGKKFKDPMQFVVSSLRLAYDGKQIANTHPVMNWLNALGEPLFGHLTPDGYALIESGWASSGQMSRRFEIAKTIGNGNAGLFDPEDGTPPTATGFPQLASRLYYNAIEPTLPQATRDTLDHATSQQEWNTYLLSSPGFNYR</sequence>
<dbReference type="Proteomes" id="UP000291562">
    <property type="component" value="Chromosome"/>
</dbReference>
<feature type="chain" id="PRO_5019259955" evidence="1">
    <location>
        <begin position="27"/>
        <end position="509"/>
    </location>
</feature>
<organism evidence="2 3">
    <name type="scientific">Pseudolysobacter antarcticus</name>
    <dbReference type="NCBI Taxonomy" id="2511995"/>
    <lineage>
        <taxon>Bacteria</taxon>
        <taxon>Pseudomonadati</taxon>
        <taxon>Pseudomonadota</taxon>
        <taxon>Gammaproteobacteria</taxon>
        <taxon>Lysobacterales</taxon>
        <taxon>Rhodanobacteraceae</taxon>
        <taxon>Pseudolysobacter</taxon>
    </lineage>
</organism>
<dbReference type="OrthoDB" id="9772295at2"/>
<evidence type="ECO:0000256" key="1">
    <source>
        <dbReference type="SAM" id="SignalP"/>
    </source>
</evidence>
<keyword evidence="3" id="KW-1185">Reference proteome</keyword>
<evidence type="ECO:0000313" key="2">
    <source>
        <dbReference type="EMBL" id="QBB72645.1"/>
    </source>
</evidence>
<dbReference type="Pfam" id="PF08811">
    <property type="entry name" value="DUF1800"/>
    <property type="match status" value="1"/>
</dbReference>
<dbReference type="AlphaFoldDB" id="A0A411HQ77"/>
<reference evidence="2 3" key="1">
    <citation type="submission" date="2019-01" db="EMBL/GenBank/DDBJ databases">
        <title>Pseudolysobacter antarctica gen. nov., sp. nov., isolated from Fildes Peninsula, Antarctica.</title>
        <authorList>
            <person name="Wei Z."/>
            <person name="Peng F."/>
        </authorList>
    </citation>
    <scope>NUCLEOTIDE SEQUENCE [LARGE SCALE GENOMIC DNA]</scope>
    <source>
        <strain evidence="2 3">AQ6-296</strain>
    </source>
</reference>
<evidence type="ECO:0000313" key="3">
    <source>
        <dbReference type="Proteomes" id="UP000291562"/>
    </source>
</evidence>
<dbReference type="InterPro" id="IPR014917">
    <property type="entry name" value="DUF1800"/>
</dbReference>
<proteinExistence type="predicted"/>
<keyword evidence="1" id="KW-0732">Signal</keyword>
<protein>
    <submittedName>
        <fullName evidence="2">DUF1800 domain-containing protein</fullName>
    </submittedName>
</protein>
<accession>A0A411HQ77</accession>
<dbReference type="EMBL" id="CP035704">
    <property type="protein sequence ID" value="QBB72645.1"/>
    <property type="molecule type" value="Genomic_DNA"/>
</dbReference>
<gene>
    <name evidence="2" type="ORF">ELE36_10015</name>
</gene>
<dbReference type="KEGG" id="xbc:ELE36_10015"/>